<accession>A0A1G1KSN0</accession>
<dbReference type="AlphaFoldDB" id="A0A1G1KSN0"/>
<proteinExistence type="predicted"/>
<evidence type="ECO:0008006" key="3">
    <source>
        <dbReference type="Google" id="ProtNLM"/>
    </source>
</evidence>
<dbReference type="Pfam" id="PF08843">
    <property type="entry name" value="AbiEii"/>
    <property type="match status" value="1"/>
</dbReference>
<protein>
    <recommendedName>
        <fullName evidence="3">Nucleotidyltransferase</fullName>
    </recommendedName>
</protein>
<dbReference type="Gene3D" id="3.10.450.620">
    <property type="entry name" value="JHP933, nucleotidyltransferase-like core domain"/>
    <property type="match status" value="1"/>
</dbReference>
<name>A0A1G1KSN0_9BACT</name>
<organism evidence="1 2">
    <name type="scientific">Candidatus Danuiimicrobium aquiferis</name>
    <dbReference type="NCBI Taxonomy" id="1801832"/>
    <lineage>
        <taxon>Bacteria</taxon>
        <taxon>Pseudomonadati</taxon>
        <taxon>Candidatus Omnitrophota</taxon>
        <taxon>Candidatus Danuiimicrobium</taxon>
    </lineage>
</organism>
<comment type="caution">
    <text evidence="1">The sequence shown here is derived from an EMBL/GenBank/DDBJ whole genome shotgun (WGS) entry which is preliminary data.</text>
</comment>
<dbReference type="EMBL" id="MHFR01000060">
    <property type="protein sequence ID" value="OGW95579.1"/>
    <property type="molecule type" value="Genomic_DNA"/>
</dbReference>
<evidence type="ECO:0000313" key="1">
    <source>
        <dbReference type="EMBL" id="OGW95579.1"/>
    </source>
</evidence>
<dbReference type="InterPro" id="IPR014942">
    <property type="entry name" value="AbiEii"/>
</dbReference>
<sequence>MKSILKYQDIVLQTLKDRAGSFYLAGGTALAKFYFQHRDSYDLDFFSQTYSPAQIRELVELIEGSTGKKMKLIQQSHKDGFAKISIYAFMINKNESLKIDFVEDVTKLLRPLKRVDGVDILSLEDIYLRKIHAISGTLPEMDRVGRKQFLGGRQEAKDLFDIYRLSSSYKRLSLFALDYCDDLEKEALIRWYHTYNRAEMKIGLSELKTRTPIEFVVIERHFKHEIDELIGGIL</sequence>
<dbReference type="Proteomes" id="UP000178187">
    <property type="component" value="Unassembled WGS sequence"/>
</dbReference>
<evidence type="ECO:0000313" key="2">
    <source>
        <dbReference type="Proteomes" id="UP000178187"/>
    </source>
</evidence>
<reference evidence="1 2" key="1">
    <citation type="journal article" date="2016" name="Nat. Commun.">
        <title>Thousands of microbial genomes shed light on interconnected biogeochemical processes in an aquifer system.</title>
        <authorList>
            <person name="Anantharaman K."/>
            <person name="Brown C.T."/>
            <person name="Hug L.A."/>
            <person name="Sharon I."/>
            <person name="Castelle C.J."/>
            <person name="Probst A.J."/>
            <person name="Thomas B.C."/>
            <person name="Singh A."/>
            <person name="Wilkins M.J."/>
            <person name="Karaoz U."/>
            <person name="Brodie E.L."/>
            <person name="Williams K.H."/>
            <person name="Hubbard S.S."/>
            <person name="Banfield J.F."/>
        </authorList>
    </citation>
    <scope>NUCLEOTIDE SEQUENCE [LARGE SCALE GENOMIC DNA]</scope>
</reference>
<gene>
    <name evidence="1" type="ORF">A3G33_11290</name>
</gene>